<dbReference type="InterPro" id="IPR050266">
    <property type="entry name" value="AB_hydrolase_sf"/>
</dbReference>
<dbReference type="Gene3D" id="3.40.50.1820">
    <property type="entry name" value="alpha/beta hydrolase"/>
    <property type="match status" value="1"/>
</dbReference>
<keyword evidence="3" id="KW-0378">Hydrolase</keyword>
<evidence type="ECO:0000313" key="4">
    <source>
        <dbReference type="Proteomes" id="UP000824037"/>
    </source>
</evidence>
<feature type="domain" description="AB hydrolase-1" evidence="2">
    <location>
        <begin position="107"/>
        <end position="205"/>
    </location>
</feature>
<proteinExistence type="predicted"/>
<dbReference type="Proteomes" id="UP000824037">
    <property type="component" value="Unassembled WGS sequence"/>
</dbReference>
<evidence type="ECO:0000313" key="3">
    <source>
        <dbReference type="EMBL" id="HIZ35638.1"/>
    </source>
</evidence>
<keyword evidence="1" id="KW-0812">Transmembrane</keyword>
<sequence length="347" mass="37002">MGSKESVAGRRRLRLVVRRGVLAGGGALVLFCAGFAGLNIALLSSDSPVGHWRSDEAEQEYEQLYEQTMELLPEPAEHLDVRTRFGTVRVYVFEPQASPPGGDGRAPVVLLPGFGGPAVTWYASIADLAAERPVIAVDTLGMAGMSEQVEPIASADDQVRWLHDVLTELDVDRVHLAGFSFGGLTAATVASQHPDLVASLTLLDPAYVFAPVNKRFLVGGFVASFPLMPDSYASWYTSWISGGTDAARSSPLAGLLDHGRRHYATTLPVPEQLPTSTLAEIETPTLAVLAGQSVVHDPQEAAETAATMPNVRVRIEPDASHAVHIERHDALLPVISSFIASHDGDGS</sequence>
<gene>
    <name evidence="3" type="ORF">H9815_07655</name>
</gene>
<keyword evidence="1" id="KW-1133">Transmembrane helix</keyword>
<dbReference type="InterPro" id="IPR029058">
    <property type="entry name" value="AB_hydrolase_fold"/>
</dbReference>
<dbReference type="SUPFAM" id="SSF53474">
    <property type="entry name" value="alpha/beta-Hydrolases"/>
    <property type="match status" value="1"/>
</dbReference>
<protein>
    <submittedName>
        <fullName evidence="3">Alpha/beta fold hydrolase</fullName>
    </submittedName>
</protein>
<dbReference type="EMBL" id="DXBY01000132">
    <property type="protein sequence ID" value="HIZ35638.1"/>
    <property type="molecule type" value="Genomic_DNA"/>
</dbReference>
<comment type="caution">
    <text evidence="3">The sequence shown here is derived from an EMBL/GenBank/DDBJ whole genome shotgun (WGS) entry which is preliminary data.</text>
</comment>
<dbReference type="PANTHER" id="PTHR43798:SF5">
    <property type="entry name" value="MONOACYLGLYCEROL LIPASE ABHD6"/>
    <property type="match status" value="1"/>
</dbReference>
<organism evidence="3 4">
    <name type="scientific">Candidatus Ruania gallistercoris</name>
    <dbReference type="NCBI Taxonomy" id="2838746"/>
    <lineage>
        <taxon>Bacteria</taxon>
        <taxon>Bacillati</taxon>
        <taxon>Actinomycetota</taxon>
        <taxon>Actinomycetes</taxon>
        <taxon>Micrococcales</taxon>
        <taxon>Ruaniaceae</taxon>
        <taxon>Ruania</taxon>
    </lineage>
</organism>
<keyword evidence="1" id="KW-0472">Membrane</keyword>
<dbReference type="GO" id="GO:0047372">
    <property type="term" value="F:monoacylglycerol lipase activity"/>
    <property type="evidence" value="ECO:0007669"/>
    <property type="project" value="TreeGrafter"/>
</dbReference>
<dbReference type="AlphaFoldDB" id="A0A9D2ED92"/>
<evidence type="ECO:0000259" key="2">
    <source>
        <dbReference type="Pfam" id="PF00561"/>
    </source>
</evidence>
<accession>A0A9D2ED92</accession>
<reference evidence="3" key="2">
    <citation type="submission" date="2021-04" db="EMBL/GenBank/DDBJ databases">
        <authorList>
            <person name="Gilroy R."/>
        </authorList>
    </citation>
    <scope>NUCLEOTIDE SEQUENCE</scope>
    <source>
        <strain evidence="3">ChiGjej4B4-7305</strain>
    </source>
</reference>
<dbReference type="Pfam" id="PF00561">
    <property type="entry name" value="Abhydrolase_1"/>
    <property type="match status" value="1"/>
</dbReference>
<dbReference type="PANTHER" id="PTHR43798">
    <property type="entry name" value="MONOACYLGLYCEROL LIPASE"/>
    <property type="match status" value="1"/>
</dbReference>
<feature type="transmembrane region" description="Helical" evidence="1">
    <location>
        <begin position="21"/>
        <end position="43"/>
    </location>
</feature>
<dbReference type="GO" id="GO:0016020">
    <property type="term" value="C:membrane"/>
    <property type="evidence" value="ECO:0007669"/>
    <property type="project" value="TreeGrafter"/>
</dbReference>
<dbReference type="GO" id="GO:0046464">
    <property type="term" value="P:acylglycerol catabolic process"/>
    <property type="evidence" value="ECO:0007669"/>
    <property type="project" value="TreeGrafter"/>
</dbReference>
<name>A0A9D2ED92_9MICO</name>
<dbReference type="InterPro" id="IPR000073">
    <property type="entry name" value="AB_hydrolase_1"/>
</dbReference>
<reference evidence="3" key="1">
    <citation type="journal article" date="2021" name="PeerJ">
        <title>Extensive microbial diversity within the chicken gut microbiome revealed by metagenomics and culture.</title>
        <authorList>
            <person name="Gilroy R."/>
            <person name="Ravi A."/>
            <person name="Getino M."/>
            <person name="Pursley I."/>
            <person name="Horton D.L."/>
            <person name="Alikhan N.F."/>
            <person name="Baker D."/>
            <person name="Gharbi K."/>
            <person name="Hall N."/>
            <person name="Watson M."/>
            <person name="Adriaenssens E.M."/>
            <person name="Foster-Nyarko E."/>
            <person name="Jarju S."/>
            <person name="Secka A."/>
            <person name="Antonio M."/>
            <person name="Oren A."/>
            <person name="Chaudhuri R.R."/>
            <person name="La Ragione R."/>
            <person name="Hildebrand F."/>
            <person name="Pallen M.J."/>
        </authorList>
    </citation>
    <scope>NUCLEOTIDE SEQUENCE</scope>
    <source>
        <strain evidence="3">ChiGjej4B4-7305</strain>
    </source>
</reference>
<evidence type="ECO:0000256" key="1">
    <source>
        <dbReference type="SAM" id="Phobius"/>
    </source>
</evidence>